<protein>
    <submittedName>
        <fullName evidence="6">Flavoprotein</fullName>
    </submittedName>
</protein>
<sequence length="193" mass="21119">MAQSVEQGAKTVDDTETRMRRIPELAETKKTLKGQKDYEKAQKDQSKIPEITFDDLRWADGICWGTPTRYGNMSSQMKQFMDSTGELWSEGALEDKPAGIFTSTATIHGGQESTLITSMIPLLHLGMVIVGTPYGQNPQIRTTEGIGGTPYGPSTLAGIDGSRQPVEEELKTARQLGSRVAKVSKALKKIRTS</sequence>
<evidence type="ECO:0000313" key="7">
    <source>
        <dbReference type="Proteomes" id="UP000070589"/>
    </source>
</evidence>
<dbReference type="NCBIfam" id="NF002999">
    <property type="entry name" value="PRK03767.1"/>
    <property type="match status" value="1"/>
</dbReference>
<dbReference type="Pfam" id="PF03358">
    <property type="entry name" value="FMN_red"/>
    <property type="match status" value="1"/>
</dbReference>
<organism evidence="6 7">
    <name type="scientific">candidate division MSBL1 archaeon SCGC-AAA259D14</name>
    <dbReference type="NCBI Taxonomy" id="1698261"/>
    <lineage>
        <taxon>Archaea</taxon>
        <taxon>Methanobacteriati</taxon>
        <taxon>Methanobacteriota</taxon>
        <taxon>candidate division MSBL1</taxon>
    </lineage>
</organism>
<feature type="compositionally biased region" description="Basic and acidic residues" evidence="4">
    <location>
        <begin position="11"/>
        <end position="45"/>
    </location>
</feature>
<dbReference type="InterPro" id="IPR005025">
    <property type="entry name" value="FMN_Rdtase-like_dom"/>
</dbReference>
<dbReference type="PATRIC" id="fig|1698261.3.peg.323"/>
<reference evidence="6 7" key="1">
    <citation type="journal article" date="2016" name="Sci. Rep.">
        <title>Metabolic traits of an uncultured archaeal lineage -MSBL1- from brine pools of the Red Sea.</title>
        <authorList>
            <person name="Mwirichia R."/>
            <person name="Alam I."/>
            <person name="Rashid M."/>
            <person name="Vinu M."/>
            <person name="Ba-Alawi W."/>
            <person name="Anthony Kamau A."/>
            <person name="Kamanda Ngugi D."/>
            <person name="Goker M."/>
            <person name="Klenk H.P."/>
            <person name="Bajic V."/>
            <person name="Stingl U."/>
        </authorList>
    </citation>
    <scope>NUCLEOTIDE SEQUENCE [LARGE SCALE GENOMIC DNA]</scope>
    <source>
        <strain evidence="6">SCGC-AAA259D14</strain>
    </source>
</reference>
<evidence type="ECO:0000259" key="5">
    <source>
        <dbReference type="PROSITE" id="PS50902"/>
    </source>
</evidence>
<dbReference type="InterPro" id="IPR029039">
    <property type="entry name" value="Flavoprotein-like_sf"/>
</dbReference>
<evidence type="ECO:0000256" key="4">
    <source>
        <dbReference type="SAM" id="MobiDB-lite"/>
    </source>
</evidence>
<name>A0A133U6U6_9EURY</name>
<dbReference type="EMBL" id="LHXL01000019">
    <property type="protein sequence ID" value="KXA89901.1"/>
    <property type="molecule type" value="Genomic_DNA"/>
</dbReference>
<dbReference type="GO" id="GO:0010181">
    <property type="term" value="F:FMN binding"/>
    <property type="evidence" value="ECO:0007669"/>
    <property type="project" value="InterPro"/>
</dbReference>
<feature type="domain" description="Flavodoxin-like" evidence="5">
    <location>
        <begin position="1"/>
        <end position="181"/>
    </location>
</feature>
<comment type="similarity">
    <text evidence="3">Belongs to the SsuE family. Isf subfamily.</text>
</comment>
<dbReference type="AlphaFoldDB" id="A0A133U6U6"/>
<gene>
    <name evidence="6" type="ORF">AKJ62_02135</name>
</gene>
<dbReference type="InterPro" id="IPR008254">
    <property type="entry name" value="Flavodoxin/NO_synth"/>
</dbReference>
<comment type="cofactor">
    <cofactor evidence="1">
        <name>[4Fe-4S] cluster</name>
        <dbReference type="ChEBI" id="CHEBI:49883"/>
    </cofactor>
</comment>
<dbReference type="InterPro" id="IPR010089">
    <property type="entry name" value="Flavoprotein_WrbA-like"/>
</dbReference>
<dbReference type="PANTHER" id="PTHR30546:SF23">
    <property type="entry name" value="FLAVOPROTEIN-LIKE PROTEIN YCP4-RELATED"/>
    <property type="match status" value="1"/>
</dbReference>
<dbReference type="GO" id="GO:0003955">
    <property type="term" value="F:NAD(P)H dehydrogenase (quinone) activity"/>
    <property type="evidence" value="ECO:0007669"/>
    <property type="project" value="InterPro"/>
</dbReference>
<dbReference type="Proteomes" id="UP000070589">
    <property type="component" value="Unassembled WGS sequence"/>
</dbReference>
<evidence type="ECO:0000313" key="6">
    <source>
        <dbReference type="EMBL" id="KXA89901.1"/>
    </source>
</evidence>
<accession>A0A133U6U6</accession>
<dbReference type="PROSITE" id="PS50902">
    <property type="entry name" value="FLAVODOXIN_LIKE"/>
    <property type="match status" value="1"/>
</dbReference>
<dbReference type="PANTHER" id="PTHR30546">
    <property type="entry name" value="FLAVODOXIN-RELATED PROTEIN WRBA-RELATED"/>
    <property type="match status" value="1"/>
</dbReference>
<dbReference type="GO" id="GO:0016020">
    <property type="term" value="C:membrane"/>
    <property type="evidence" value="ECO:0007669"/>
    <property type="project" value="TreeGrafter"/>
</dbReference>
<evidence type="ECO:0000256" key="2">
    <source>
        <dbReference type="ARBA" id="ARBA00006961"/>
    </source>
</evidence>
<evidence type="ECO:0000256" key="1">
    <source>
        <dbReference type="ARBA" id="ARBA00001966"/>
    </source>
</evidence>
<dbReference type="NCBIfam" id="TIGR01755">
    <property type="entry name" value="flav_wrbA"/>
    <property type="match status" value="1"/>
</dbReference>
<dbReference type="SUPFAM" id="SSF52218">
    <property type="entry name" value="Flavoproteins"/>
    <property type="match status" value="1"/>
</dbReference>
<proteinExistence type="inferred from homology"/>
<feature type="region of interest" description="Disordered" evidence="4">
    <location>
        <begin position="1"/>
        <end position="45"/>
    </location>
</feature>
<dbReference type="Gene3D" id="3.40.50.360">
    <property type="match status" value="1"/>
</dbReference>
<keyword evidence="7" id="KW-1185">Reference proteome</keyword>
<comment type="caution">
    <text evidence="6">The sequence shown here is derived from an EMBL/GenBank/DDBJ whole genome shotgun (WGS) entry which is preliminary data.</text>
</comment>
<evidence type="ECO:0000256" key="3">
    <source>
        <dbReference type="ARBA" id="ARBA00038292"/>
    </source>
</evidence>
<comment type="similarity">
    <text evidence="2">Belongs to the WrbA family.</text>
</comment>
<dbReference type="FunFam" id="3.40.50.360:FF:000001">
    <property type="entry name" value="NAD(P)H dehydrogenase (Quinone) FQR1-like"/>
    <property type="match status" value="1"/>
</dbReference>